<dbReference type="PANTHER" id="PTHR48081:SF5">
    <property type="entry name" value="ALPHA_BETA HYDROLASE FOLD-3 DOMAIN-CONTAINING PROTEIN"/>
    <property type="match status" value="1"/>
</dbReference>
<gene>
    <name evidence="8" type="ORF">MCUN1_001176</name>
</gene>
<evidence type="ECO:0000256" key="2">
    <source>
        <dbReference type="ARBA" id="ARBA00022801"/>
    </source>
</evidence>
<dbReference type="Pfam" id="PF07859">
    <property type="entry name" value="Abhydrolase_3"/>
    <property type="match status" value="1"/>
</dbReference>
<dbReference type="InterPro" id="IPR029058">
    <property type="entry name" value="AB_hydrolase_fold"/>
</dbReference>
<dbReference type="InterPro" id="IPR013094">
    <property type="entry name" value="AB_hydrolase_3"/>
</dbReference>
<keyword evidence="5" id="KW-0175">Coiled coil</keyword>
<dbReference type="PANTHER" id="PTHR48081">
    <property type="entry name" value="AB HYDROLASE SUPERFAMILY PROTEIN C4A8.06C"/>
    <property type="match status" value="1"/>
</dbReference>
<proteinExistence type="inferred from homology"/>
<dbReference type="SUPFAM" id="SSF53474">
    <property type="entry name" value="alpha/beta-Hydrolases"/>
    <property type="match status" value="1"/>
</dbReference>
<comment type="catalytic activity">
    <reaction evidence="4">
        <text>a monoacylglycerol + H2O = glycerol + a fatty acid + H(+)</text>
        <dbReference type="Rhea" id="RHEA:15245"/>
        <dbReference type="ChEBI" id="CHEBI:15377"/>
        <dbReference type="ChEBI" id="CHEBI:15378"/>
        <dbReference type="ChEBI" id="CHEBI:17408"/>
        <dbReference type="ChEBI" id="CHEBI:17754"/>
        <dbReference type="ChEBI" id="CHEBI:28868"/>
    </reaction>
</comment>
<evidence type="ECO:0000259" key="7">
    <source>
        <dbReference type="Pfam" id="PF07859"/>
    </source>
</evidence>
<dbReference type="EMBL" id="CP119878">
    <property type="protein sequence ID" value="WFD34337.1"/>
    <property type="molecule type" value="Genomic_DNA"/>
</dbReference>
<evidence type="ECO:0000256" key="1">
    <source>
        <dbReference type="ARBA" id="ARBA00010515"/>
    </source>
</evidence>
<comment type="similarity">
    <text evidence="1">Belongs to the 'GDXG' lipolytic enzyme family.</text>
</comment>
<reference evidence="8" key="1">
    <citation type="submission" date="2023-03" db="EMBL/GenBank/DDBJ databases">
        <title>Mating type loci evolution in Malassezia.</title>
        <authorList>
            <person name="Coelho M.A."/>
        </authorList>
    </citation>
    <scope>NUCLEOTIDE SEQUENCE</scope>
    <source>
        <strain evidence="8">CBS 11721</strain>
    </source>
</reference>
<protein>
    <recommendedName>
        <fullName evidence="7">Alpha/beta hydrolase fold-3 domain-containing protein</fullName>
    </recommendedName>
</protein>
<keyword evidence="2" id="KW-0378">Hydrolase</keyword>
<feature type="coiled-coil region" evidence="5">
    <location>
        <begin position="584"/>
        <end position="611"/>
    </location>
</feature>
<evidence type="ECO:0000256" key="5">
    <source>
        <dbReference type="SAM" id="Coils"/>
    </source>
</evidence>
<organism evidence="8 9">
    <name type="scientific">Malassezia cuniculi</name>
    <dbReference type="NCBI Taxonomy" id="948313"/>
    <lineage>
        <taxon>Eukaryota</taxon>
        <taxon>Fungi</taxon>
        <taxon>Dikarya</taxon>
        <taxon>Basidiomycota</taxon>
        <taxon>Ustilaginomycotina</taxon>
        <taxon>Malasseziomycetes</taxon>
        <taxon>Malasseziales</taxon>
        <taxon>Malasseziaceae</taxon>
        <taxon>Malassezia</taxon>
    </lineage>
</organism>
<comment type="catalytic activity">
    <reaction evidence="3">
        <text>a diacylglycerol + H2O = a monoacylglycerol + a fatty acid + H(+)</text>
        <dbReference type="Rhea" id="RHEA:32731"/>
        <dbReference type="ChEBI" id="CHEBI:15377"/>
        <dbReference type="ChEBI" id="CHEBI:15378"/>
        <dbReference type="ChEBI" id="CHEBI:17408"/>
        <dbReference type="ChEBI" id="CHEBI:18035"/>
        <dbReference type="ChEBI" id="CHEBI:28868"/>
    </reaction>
</comment>
<name>A0AAF0ETM8_9BASI</name>
<dbReference type="PROSITE" id="PS01173">
    <property type="entry name" value="LIPASE_GDXG_HIS"/>
    <property type="match status" value="1"/>
</dbReference>
<evidence type="ECO:0000256" key="6">
    <source>
        <dbReference type="SAM" id="MobiDB-lite"/>
    </source>
</evidence>
<keyword evidence="9" id="KW-1185">Reference proteome</keyword>
<feature type="domain" description="Alpha/beta hydrolase fold-3" evidence="7">
    <location>
        <begin position="189"/>
        <end position="313"/>
    </location>
</feature>
<evidence type="ECO:0000313" key="8">
    <source>
        <dbReference type="EMBL" id="WFD34337.1"/>
    </source>
</evidence>
<dbReference type="Gene3D" id="3.40.50.1820">
    <property type="entry name" value="alpha/beta hydrolase"/>
    <property type="match status" value="1"/>
</dbReference>
<dbReference type="AlphaFoldDB" id="A0AAF0ETM8"/>
<accession>A0AAF0ETM8</accession>
<dbReference type="InterPro" id="IPR050300">
    <property type="entry name" value="GDXG_lipolytic_enzyme"/>
</dbReference>
<feature type="region of interest" description="Disordered" evidence="6">
    <location>
        <begin position="693"/>
        <end position="716"/>
    </location>
</feature>
<evidence type="ECO:0000313" key="9">
    <source>
        <dbReference type="Proteomes" id="UP001219933"/>
    </source>
</evidence>
<dbReference type="InterPro" id="IPR002168">
    <property type="entry name" value="Lipase_GDXG_HIS_AS"/>
</dbReference>
<evidence type="ECO:0000256" key="4">
    <source>
        <dbReference type="ARBA" id="ARBA00048461"/>
    </source>
</evidence>
<dbReference type="GO" id="GO:0016787">
    <property type="term" value="F:hydrolase activity"/>
    <property type="evidence" value="ECO:0007669"/>
    <property type="project" value="UniProtKB-KW"/>
</dbReference>
<sequence length="737" mass="83658">MTITTGELLWHVTPVLIKNGLKHYVNFWRTIGQRSLRERTDDYFYDQIFHLAKSASELITYHTAEETQDLTNTSTPMPPWGTSERVMVSMFSCQEAARYLIQYFGPDNMHDIVGGHKWWQMRGLDGVYCEWICQNSDYHALKARCGDKGNIASMVSQTLTTQGVASKTRHERAGAPKSDEENERLGRVMLYIHGGGYYFGSINTHRYQILRIARKFGGFAFAVNYRKAPQFPFPCAIQDILAAYLYLIKPPPGAEHGPISPSRIVIAGDSAGGGLSLALLQVLRDLNLPQPAGAVLISPWSDLTHSFPSVLQNTKTDIIPPYSFIHRPSALWPLPPDAEPAKSLFCRRKSRVQKNIDDLPWFQRPLQVTLDSGRRYTVPEQIQLYATNIQLLHPLCSPALSGSLGGLPPLFVLAGNDEVLRDEIIYVAHKAAHPDKFTLRDELLDMYPNTRANQERYRNKPTKVHLQVYDTQCHVFTMFAKTPPATNAFRAIASFIKYVTGAPLDEAYNKTIATNTRHYYSGQVPLRRAAFVDNMIRERVSFAGDIRPLEEASSLAALRMTPDDVGRVREAALKRFDEGHQLWKKRYKGAARRAERKRQQYRTKVNRMLDKAKRDGLLDDAPDIDTDERQWRWLDLAICGPAELNEHPPPSAAVGRRDTRDTIALLDLSLRRRKQRRDDGTTAPLKHMQSISEVHKDPPPQYSVAERVPGEPGTPITKRFAFWKPLLRPVPGEEEEK</sequence>
<dbReference type="Proteomes" id="UP001219933">
    <property type="component" value="Chromosome 2"/>
</dbReference>
<evidence type="ECO:0000256" key="3">
    <source>
        <dbReference type="ARBA" id="ARBA00047591"/>
    </source>
</evidence>